<keyword evidence="5 9" id="KW-1133">Transmembrane helix</keyword>
<evidence type="ECO:0000313" key="12">
    <source>
        <dbReference type="Proteomes" id="UP000814176"/>
    </source>
</evidence>
<dbReference type="Proteomes" id="UP000814176">
    <property type="component" value="Unassembled WGS sequence"/>
</dbReference>
<dbReference type="InterPro" id="IPR005829">
    <property type="entry name" value="Sugar_transporter_CS"/>
</dbReference>
<dbReference type="PANTHER" id="PTHR48022:SF2">
    <property type="entry name" value="PLASTIDIC GLUCOSE TRANSPORTER 4"/>
    <property type="match status" value="1"/>
</dbReference>
<feature type="transmembrane region" description="Helical" evidence="9">
    <location>
        <begin position="124"/>
        <end position="144"/>
    </location>
</feature>
<gene>
    <name evidence="11" type="ORF">C8Q71DRAFT_709601</name>
</gene>
<evidence type="ECO:0000256" key="1">
    <source>
        <dbReference type="ARBA" id="ARBA00004141"/>
    </source>
</evidence>
<dbReference type="NCBIfam" id="TIGR00879">
    <property type="entry name" value="SP"/>
    <property type="match status" value="1"/>
</dbReference>
<feature type="transmembrane region" description="Helical" evidence="9">
    <location>
        <begin position="156"/>
        <end position="175"/>
    </location>
</feature>
<evidence type="ECO:0000256" key="3">
    <source>
        <dbReference type="ARBA" id="ARBA00022448"/>
    </source>
</evidence>
<evidence type="ECO:0000256" key="9">
    <source>
        <dbReference type="SAM" id="Phobius"/>
    </source>
</evidence>
<evidence type="ECO:0000256" key="5">
    <source>
        <dbReference type="ARBA" id="ARBA00022989"/>
    </source>
</evidence>
<feature type="domain" description="Major facilitator superfamily (MFS) profile" evidence="10">
    <location>
        <begin position="22"/>
        <end position="455"/>
    </location>
</feature>
<dbReference type="PRINTS" id="PR00171">
    <property type="entry name" value="SUGRTRNSPORT"/>
</dbReference>
<comment type="catalytic activity">
    <reaction evidence="7">
        <text>myo-inositol(out) + H(+)(out) = myo-inositol(in) + H(+)(in)</text>
        <dbReference type="Rhea" id="RHEA:60364"/>
        <dbReference type="ChEBI" id="CHEBI:15378"/>
        <dbReference type="ChEBI" id="CHEBI:17268"/>
    </reaction>
</comment>
<dbReference type="EMBL" id="JADCUA010000012">
    <property type="protein sequence ID" value="KAH9835803.1"/>
    <property type="molecule type" value="Genomic_DNA"/>
</dbReference>
<evidence type="ECO:0000256" key="7">
    <source>
        <dbReference type="ARBA" id="ARBA00049119"/>
    </source>
</evidence>
<sequence>MQRLHASARLPKAPRIPNFVWCAIFTAIGGFVFGFDTGSIGSITTMPQFVSRFSKSGVLSATIQGLIVSIILITASMASLVSGPLSDRISRTRTISLGAIIFAGGSAISCASRTLAMLFVGRCLAGIGEGLFLSAVTVYAVEIAPASARGRLGSMVQLLCTMGIASGYFICYGTVRIPTSLSWRFPFGLQAVVSTALAVGSPFLPHSPRWLRHVGRAADADAAWATLGVGSADAQKTEENASRDATQRLSWWLEAQQLWKEGVRARTALGVFLMGMQQASGIDGVLYYAPVLFAQAGLSASTASFVASGVSGLINVICTIIVQIFADDWGRRPSMIFGGAVIGLSMVSIGSLYASQASDTPAGRWAIIVLIYIFVVGFCASWAIVTRIICSEIQPMRTRAAATSLGQCANWVVNWIIAFTTPMFLARTSSGPYFLFGSCSLVTTLVCLAFQPETRGATLEEVDKAFEVAPWKAALKRRRERSSSPAPGIVEEYELSPRSRPQTIMPGHDIDENVEEMDVIRLPEVSFGGPWHWVR</sequence>
<name>A0ABQ8KEE4_9APHY</name>
<dbReference type="PROSITE" id="PS00217">
    <property type="entry name" value="SUGAR_TRANSPORT_2"/>
    <property type="match status" value="1"/>
</dbReference>
<dbReference type="InterPro" id="IPR020846">
    <property type="entry name" value="MFS_dom"/>
</dbReference>
<dbReference type="InterPro" id="IPR003663">
    <property type="entry name" value="Sugar/inositol_transpt"/>
</dbReference>
<dbReference type="Gene3D" id="1.20.1250.20">
    <property type="entry name" value="MFS general substrate transporter like domains"/>
    <property type="match status" value="1"/>
</dbReference>
<feature type="transmembrane region" description="Helical" evidence="9">
    <location>
        <begin position="334"/>
        <end position="353"/>
    </location>
</feature>
<feature type="transmembrane region" description="Helical" evidence="9">
    <location>
        <begin position="301"/>
        <end position="322"/>
    </location>
</feature>
<feature type="transmembrane region" description="Helical" evidence="9">
    <location>
        <begin position="431"/>
        <end position="450"/>
    </location>
</feature>
<dbReference type="Pfam" id="PF00083">
    <property type="entry name" value="Sugar_tr"/>
    <property type="match status" value="1"/>
</dbReference>
<feature type="transmembrane region" description="Helical" evidence="9">
    <location>
        <begin position="405"/>
        <end position="425"/>
    </location>
</feature>
<comment type="similarity">
    <text evidence="2 8">Belongs to the major facilitator superfamily. Sugar transporter (TC 2.A.1.1) family.</text>
</comment>
<dbReference type="InterPro" id="IPR050360">
    <property type="entry name" value="MFS_Sugar_Transporters"/>
</dbReference>
<accession>A0ABQ8KEE4</accession>
<feature type="transmembrane region" description="Helical" evidence="9">
    <location>
        <begin position="63"/>
        <end position="83"/>
    </location>
</feature>
<evidence type="ECO:0000256" key="8">
    <source>
        <dbReference type="RuleBase" id="RU003346"/>
    </source>
</evidence>
<keyword evidence="6 9" id="KW-0472">Membrane</keyword>
<evidence type="ECO:0000259" key="10">
    <source>
        <dbReference type="PROSITE" id="PS50850"/>
    </source>
</evidence>
<keyword evidence="3 8" id="KW-0813">Transport</keyword>
<evidence type="ECO:0000313" key="11">
    <source>
        <dbReference type="EMBL" id="KAH9835803.1"/>
    </source>
</evidence>
<feature type="transmembrane region" description="Helical" evidence="9">
    <location>
        <begin position="365"/>
        <end position="385"/>
    </location>
</feature>
<dbReference type="PANTHER" id="PTHR48022">
    <property type="entry name" value="PLASTIDIC GLUCOSE TRANSPORTER 4"/>
    <property type="match status" value="1"/>
</dbReference>
<dbReference type="RefSeq" id="XP_047778180.1">
    <property type="nucleotide sequence ID" value="XM_047920694.1"/>
</dbReference>
<evidence type="ECO:0000256" key="2">
    <source>
        <dbReference type="ARBA" id="ARBA00010992"/>
    </source>
</evidence>
<dbReference type="InterPro" id="IPR036259">
    <property type="entry name" value="MFS_trans_sf"/>
</dbReference>
<organism evidence="11 12">
    <name type="scientific">Rhodofomes roseus</name>
    <dbReference type="NCBI Taxonomy" id="34475"/>
    <lineage>
        <taxon>Eukaryota</taxon>
        <taxon>Fungi</taxon>
        <taxon>Dikarya</taxon>
        <taxon>Basidiomycota</taxon>
        <taxon>Agaricomycotina</taxon>
        <taxon>Agaricomycetes</taxon>
        <taxon>Polyporales</taxon>
        <taxon>Rhodofomes</taxon>
    </lineage>
</organism>
<dbReference type="PROSITE" id="PS50850">
    <property type="entry name" value="MFS"/>
    <property type="match status" value="1"/>
</dbReference>
<keyword evidence="12" id="KW-1185">Reference proteome</keyword>
<feature type="transmembrane region" description="Helical" evidence="9">
    <location>
        <begin position="20"/>
        <end position="43"/>
    </location>
</feature>
<feature type="transmembrane region" description="Helical" evidence="9">
    <location>
        <begin position="268"/>
        <end position="289"/>
    </location>
</feature>
<comment type="subcellular location">
    <subcellularLocation>
        <location evidence="1">Membrane</location>
        <topology evidence="1">Multi-pass membrane protein</topology>
    </subcellularLocation>
</comment>
<protein>
    <submittedName>
        <fullName evidence="11">General substrate transporter</fullName>
    </submittedName>
</protein>
<reference evidence="11 12" key="1">
    <citation type="journal article" date="2021" name="Environ. Microbiol.">
        <title>Gene family expansions and transcriptome signatures uncover fungal adaptations to wood decay.</title>
        <authorList>
            <person name="Hage H."/>
            <person name="Miyauchi S."/>
            <person name="Viragh M."/>
            <person name="Drula E."/>
            <person name="Min B."/>
            <person name="Chaduli D."/>
            <person name="Navarro D."/>
            <person name="Favel A."/>
            <person name="Norest M."/>
            <person name="Lesage-Meessen L."/>
            <person name="Balint B."/>
            <person name="Merenyi Z."/>
            <person name="de Eugenio L."/>
            <person name="Morin E."/>
            <person name="Martinez A.T."/>
            <person name="Baldrian P."/>
            <person name="Stursova M."/>
            <person name="Martinez M.J."/>
            <person name="Novotny C."/>
            <person name="Magnuson J.K."/>
            <person name="Spatafora J.W."/>
            <person name="Maurice S."/>
            <person name="Pangilinan J."/>
            <person name="Andreopoulos W."/>
            <person name="LaButti K."/>
            <person name="Hundley H."/>
            <person name="Na H."/>
            <person name="Kuo A."/>
            <person name="Barry K."/>
            <person name="Lipzen A."/>
            <person name="Henrissat B."/>
            <person name="Riley R."/>
            <person name="Ahrendt S."/>
            <person name="Nagy L.G."/>
            <person name="Grigoriev I.V."/>
            <person name="Martin F."/>
            <person name="Rosso M.N."/>
        </authorList>
    </citation>
    <scope>NUCLEOTIDE SEQUENCE [LARGE SCALE GENOMIC DNA]</scope>
    <source>
        <strain evidence="11 12">CIRM-BRFM 1785</strain>
    </source>
</reference>
<dbReference type="InterPro" id="IPR005828">
    <property type="entry name" value="MFS_sugar_transport-like"/>
</dbReference>
<keyword evidence="4 9" id="KW-0812">Transmembrane</keyword>
<proteinExistence type="inferred from homology"/>
<dbReference type="SUPFAM" id="SSF103473">
    <property type="entry name" value="MFS general substrate transporter"/>
    <property type="match status" value="1"/>
</dbReference>
<evidence type="ECO:0000256" key="6">
    <source>
        <dbReference type="ARBA" id="ARBA00023136"/>
    </source>
</evidence>
<evidence type="ECO:0000256" key="4">
    <source>
        <dbReference type="ARBA" id="ARBA00022692"/>
    </source>
</evidence>
<comment type="caution">
    <text evidence="11">The sequence shown here is derived from an EMBL/GenBank/DDBJ whole genome shotgun (WGS) entry which is preliminary data.</text>
</comment>
<dbReference type="GeneID" id="72001426"/>